<dbReference type="Proteomes" id="UP001285441">
    <property type="component" value="Unassembled WGS sequence"/>
</dbReference>
<dbReference type="Pfam" id="PF00271">
    <property type="entry name" value="Helicase_C"/>
    <property type="match status" value="1"/>
</dbReference>
<evidence type="ECO:0000256" key="7">
    <source>
        <dbReference type="ARBA" id="ARBA00022806"/>
    </source>
</evidence>
<dbReference type="SMART" id="SM00490">
    <property type="entry name" value="HELICc"/>
    <property type="match status" value="1"/>
</dbReference>
<dbReference type="InterPro" id="IPR001650">
    <property type="entry name" value="Helicase_C-like"/>
</dbReference>
<evidence type="ECO:0000256" key="2">
    <source>
        <dbReference type="ARBA" id="ARBA00001946"/>
    </source>
</evidence>
<dbReference type="EMBL" id="JAULSW010000002">
    <property type="protein sequence ID" value="KAK3390420.1"/>
    <property type="molecule type" value="Genomic_DNA"/>
</dbReference>
<proteinExistence type="predicted"/>
<accession>A0AAE0NZU4</accession>
<dbReference type="CDD" id="cd17913">
    <property type="entry name" value="DEXQc_Suv3"/>
    <property type="match status" value="1"/>
</dbReference>
<dbReference type="CDD" id="cd18805">
    <property type="entry name" value="SF2_C_suv3"/>
    <property type="match status" value="1"/>
</dbReference>
<evidence type="ECO:0000256" key="1">
    <source>
        <dbReference type="ARBA" id="ARBA00001936"/>
    </source>
</evidence>
<evidence type="ECO:0000259" key="13">
    <source>
        <dbReference type="PROSITE" id="PS51194"/>
    </source>
</evidence>
<evidence type="ECO:0000256" key="9">
    <source>
        <dbReference type="ARBA" id="ARBA00022946"/>
    </source>
</evidence>
<dbReference type="FunFam" id="3.40.50.300:FF:000269">
    <property type="entry name" value="ATP-dependent RNA helicase SUPV3L1, mitochondrial"/>
    <property type="match status" value="1"/>
</dbReference>
<protein>
    <recommendedName>
        <fullName evidence="4">RNA helicase</fullName>
        <ecNumber evidence="4">3.6.4.13</ecNumber>
    </recommendedName>
</protein>
<organism evidence="14 15">
    <name type="scientific">Podospora didyma</name>
    <dbReference type="NCBI Taxonomy" id="330526"/>
    <lineage>
        <taxon>Eukaryota</taxon>
        <taxon>Fungi</taxon>
        <taxon>Dikarya</taxon>
        <taxon>Ascomycota</taxon>
        <taxon>Pezizomycotina</taxon>
        <taxon>Sordariomycetes</taxon>
        <taxon>Sordariomycetidae</taxon>
        <taxon>Sordariales</taxon>
        <taxon>Podosporaceae</taxon>
        <taxon>Podospora</taxon>
    </lineage>
</organism>
<keyword evidence="15" id="KW-1185">Reference proteome</keyword>
<evidence type="ECO:0000313" key="14">
    <source>
        <dbReference type="EMBL" id="KAK3390420.1"/>
    </source>
</evidence>
<dbReference type="EC" id="3.6.4.13" evidence="4"/>
<evidence type="ECO:0000256" key="4">
    <source>
        <dbReference type="ARBA" id="ARBA00012552"/>
    </source>
</evidence>
<comment type="caution">
    <text evidence="14">The sequence shown here is derived from an EMBL/GenBank/DDBJ whole genome shotgun (WGS) entry which is preliminary data.</text>
</comment>
<comment type="subcellular location">
    <subcellularLocation>
        <location evidence="3">Mitochondrion</location>
    </subcellularLocation>
</comment>
<reference evidence="14" key="2">
    <citation type="submission" date="2023-06" db="EMBL/GenBank/DDBJ databases">
        <authorList>
            <consortium name="Lawrence Berkeley National Laboratory"/>
            <person name="Haridas S."/>
            <person name="Hensen N."/>
            <person name="Bonometti L."/>
            <person name="Westerberg I."/>
            <person name="Brannstrom I.O."/>
            <person name="Guillou S."/>
            <person name="Cros-Aarteil S."/>
            <person name="Calhoun S."/>
            <person name="Kuo A."/>
            <person name="Mondo S."/>
            <person name="Pangilinan J."/>
            <person name="Riley R."/>
            <person name="LaButti K."/>
            <person name="Andreopoulos B."/>
            <person name="Lipzen A."/>
            <person name="Chen C."/>
            <person name="Yanf M."/>
            <person name="Daum C."/>
            <person name="Ng V."/>
            <person name="Clum A."/>
            <person name="Steindorff A."/>
            <person name="Ohm R."/>
            <person name="Martin F."/>
            <person name="Silar P."/>
            <person name="Natvig D."/>
            <person name="Lalanne C."/>
            <person name="Gautier V."/>
            <person name="Ament-velasquez S.L."/>
            <person name="Kruys A."/>
            <person name="Hutchinson M.I."/>
            <person name="Powell A.J."/>
            <person name="Barry K."/>
            <person name="Miller A.N."/>
            <person name="Grigoriev I.V."/>
            <person name="Debuchy R."/>
            <person name="Gladieux P."/>
            <person name="Thoren M.H."/>
            <person name="Johannesson H."/>
        </authorList>
    </citation>
    <scope>NUCLEOTIDE SEQUENCE</scope>
    <source>
        <strain evidence="14">CBS 232.78</strain>
    </source>
</reference>
<dbReference type="GO" id="GO:0016787">
    <property type="term" value="F:hydrolase activity"/>
    <property type="evidence" value="ECO:0007669"/>
    <property type="project" value="UniProtKB-KW"/>
</dbReference>
<dbReference type="InterPro" id="IPR022192">
    <property type="entry name" value="SUV3_C"/>
</dbReference>
<evidence type="ECO:0000256" key="8">
    <source>
        <dbReference type="ARBA" id="ARBA00022840"/>
    </source>
</evidence>
<comment type="cofactor">
    <cofactor evidence="1">
        <name>Mn(2+)</name>
        <dbReference type="ChEBI" id="CHEBI:29035"/>
    </cofactor>
</comment>
<dbReference type="Gene3D" id="3.40.50.300">
    <property type="entry name" value="P-loop containing nucleotide triphosphate hydrolases"/>
    <property type="match status" value="2"/>
</dbReference>
<reference evidence="14" key="1">
    <citation type="journal article" date="2023" name="Mol. Phylogenet. Evol.">
        <title>Genome-scale phylogeny and comparative genomics of the fungal order Sordariales.</title>
        <authorList>
            <person name="Hensen N."/>
            <person name="Bonometti L."/>
            <person name="Westerberg I."/>
            <person name="Brannstrom I.O."/>
            <person name="Guillou S."/>
            <person name="Cros-Aarteil S."/>
            <person name="Calhoun S."/>
            <person name="Haridas S."/>
            <person name="Kuo A."/>
            <person name="Mondo S."/>
            <person name="Pangilinan J."/>
            <person name="Riley R."/>
            <person name="LaButti K."/>
            <person name="Andreopoulos B."/>
            <person name="Lipzen A."/>
            <person name="Chen C."/>
            <person name="Yan M."/>
            <person name="Daum C."/>
            <person name="Ng V."/>
            <person name="Clum A."/>
            <person name="Steindorff A."/>
            <person name="Ohm R.A."/>
            <person name="Martin F."/>
            <person name="Silar P."/>
            <person name="Natvig D.O."/>
            <person name="Lalanne C."/>
            <person name="Gautier V."/>
            <person name="Ament-Velasquez S.L."/>
            <person name="Kruys A."/>
            <person name="Hutchinson M.I."/>
            <person name="Powell A.J."/>
            <person name="Barry K."/>
            <person name="Miller A.N."/>
            <person name="Grigoriev I.V."/>
            <person name="Debuchy R."/>
            <person name="Gladieux P."/>
            <person name="Hiltunen Thoren M."/>
            <person name="Johannesson H."/>
        </authorList>
    </citation>
    <scope>NUCLEOTIDE SEQUENCE</scope>
    <source>
        <strain evidence="14">CBS 232.78</strain>
    </source>
</reference>
<keyword evidence="10" id="KW-0496">Mitochondrion</keyword>
<dbReference type="PANTHER" id="PTHR12131">
    <property type="entry name" value="ATP-DEPENDENT RNA AND DNA HELICASE"/>
    <property type="match status" value="1"/>
</dbReference>
<dbReference type="InterPro" id="IPR044774">
    <property type="entry name" value="Suv3_DEXQc"/>
</dbReference>
<name>A0AAE0NZU4_9PEZI</name>
<dbReference type="SUPFAM" id="SSF52540">
    <property type="entry name" value="P-loop containing nucleoside triphosphate hydrolases"/>
    <property type="match status" value="1"/>
</dbReference>
<keyword evidence="9" id="KW-0809">Transit peptide</keyword>
<dbReference type="Gene3D" id="1.20.272.40">
    <property type="match status" value="1"/>
</dbReference>
<feature type="region of interest" description="Disordered" evidence="12">
    <location>
        <begin position="73"/>
        <end position="103"/>
    </location>
</feature>
<dbReference type="InterPro" id="IPR055206">
    <property type="entry name" value="DEXQc_SUV3"/>
</dbReference>
<dbReference type="GO" id="GO:0003724">
    <property type="term" value="F:RNA helicase activity"/>
    <property type="evidence" value="ECO:0007669"/>
    <property type="project" value="UniProtKB-EC"/>
</dbReference>
<dbReference type="Pfam" id="PF18147">
    <property type="entry name" value="Suv3_C_1"/>
    <property type="match status" value="1"/>
</dbReference>
<feature type="domain" description="Helicase C-terminal" evidence="13">
    <location>
        <begin position="369"/>
        <end position="555"/>
    </location>
</feature>
<dbReference type="InterPro" id="IPR041082">
    <property type="entry name" value="Suv3_C_1"/>
</dbReference>
<dbReference type="PROSITE" id="PS51194">
    <property type="entry name" value="HELICASE_CTER"/>
    <property type="match status" value="1"/>
</dbReference>
<comment type="cofactor">
    <cofactor evidence="2">
        <name>Mg(2+)</name>
        <dbReference type="ChEBI" id="CHEBI:18420"/>
    </cofactor>
</comment>
<evidence type="ECO:0000256" key="11">
    <source>
        <dbReference type="ARBA" id="ARBA00047984"/>
    </source>
</evidence>
<keyword evidence="7" id="KW-0347">Helicase</keyword>
<dbReference type="PANTHER" id="PTHR12131:SF1">
    <property type="entry name" value="ATP-DEPENDENT RNA HELICASE SUPV3L1, MITOCHONDRIAL-RELATED"/>
    <property type="match status" value="1"/>
</dbReference>
<evidence type="ECO:0000256" key="3">
    <source>
        <dbReference type="ARBA" id="ARBA00004173"/>
    </source>
</evidence>
<dbReference type="Pfam" id="PF12513">
    <property type="entry name" value="SUV3_C"/>
    <property type="match status" value="1"/>
</dbReference>
<keyword evidence="5" id="KW-0547">Nucleotide-binding</keyword>
<dbReference type="GO" id="GO:0045025">
    <property type="term" value="C:mitochondrial degradosome"/>
    <property type="evidence" value="ECO:0007669"/>
    <property type="project" value="TreeGrafter"/>
</dbReference>
<keyword evidence="6 14" id="KW-0378">Hydrolase</keyword>
<dbReference type="FunFam" id="3.40.50.300:FF:000957">
    <property type="entry name" value="ATP-dependent RNA helicase SUV3L, mitochondrial"/>
    <property type="match status" value="1"/>
</dbReference>
<dbReference type="InterPro" id="IPR027417">
    <property type="entry name" value="P-loop_NTPase"/>
</dbReference>
<gene>
    <name evidence="14" type="ORF">B0H63DRAFT_465561</name>
</gene>
<evidence type="ECO:0000256" key="5">
    <source>
        <dbReference type="ARBA" id="ARBA00022741"/>
    </source>
</evidence>
<dbReference type="AlphaFoldDB" id="A0AAE0NZU4"/>
<dbReference type="InterPro" id="IPR050699">
    <property type="entry name" value="RNA-DNA_Helicase"/>
</dbReference>
<feature type="compositionally biased region" description="Polar residues" evidence="12">
    <location>
        <begin position="91"/>
        <end position="101"/>
    </location>
</feature>
<dbReference type="Gene3D" id="1.20.58.1080">
    <property type="match status" value="1"/>
</dbReference>
<evidence type="ECO:0000313" key="15">
    <source>
        <dbReference type="Proteomes" id="UP001285441"/>
    </source>
</evidence>
<dbReference type="GO" id="GO:0000965">
    <property type="term" value="P:mitochondrial RNA 3'-end processing"/>
    <property type="evidence" value="ECO:0007669"/>
    <property type="project" value="TreeGrafter"/>
</dbReference>
<dbReference type="GO" id="GO:0005524">
    <property type="term" value="F:ATP binding"/>
    <property type="evidence" value="ECO:0007669"/>
    <property type="project" value="UniProtKB-KW"/>
</dbReference>
<comment type="catalytic activity">
    <reaction evidence="11">
        <text>ATP + H2O = ADP + phosphate + H(+)</text>
        <dbReference type="Rhea" id="RHEA:13065"/>
        <dbReference type="ChEBI" id="CHEBI:15377"/>
        <dbReference type="ChEBI" id="CHEBI:15378"/>
        <dbReference type="ChEBI" id="CHEBI:30616"/>
        <dbReference type="ChEBI" id="CHEBI:43474"/>
        <dbReference type="ChEBI" id="CHEBI:456216"/>
        <dbReference type="EC" id="3.6.4.13"/>
    </reaction>
</comment>
<evidence type="ECO:0000256" key="10">
    <source>
        <dbReference type="ARBA" id="ARBA00023128"/>
    </source>
</evidence>
<sequence length="797" mass="89515">MRFLYNASWVAPRSFASVPRCFYIRPSSSSSSRTPNAQSGEYSFVRKVGQRIKEDNISALRANLKGHHNAHIRDEETWAKTDSKTIDDKQTSTLTGNQSVRSAKKSRHNQDMLLALVEDRFVHVVAAMKKSLLASDFKDRPFGLRTVVELERSARVFRDLVRHSFMQASRAGLTSRTDNPLFWNIRNAFIKYECVGLSRELRYAFQSCLAGSMPGQTSLVDAHHKLADMRFPYEWFPEARSIQRTVHLHVGPTNSGKTYNALKALEAARTGIYAGPLRLLAHEIFTRFTAMGKPCALITGEEQRVPDNVDQYFSSCTVEMAPLGQKVDVAVIDEIQMIAKSDRGWAWTQAFLGIQAKELHLCGEDRAVDIIQALCEMTGDKCVVHRYERLNALKTMDESLDGKLSNLQKGDAVVAFSRVTLHSLKQSIENATGRRCAIVYGGLPPETRAQQASLFNDPTNDYDFLVASDAIGMGLNLEIKRVIFERSAKFDGFAHRQLRISEVKQIGGRAGRYKTASQAVAAAKDPEGLAAGPAAQSQVPTGFVTTMDPEDLPLIREAFKSDAEPIHKAGIMPPSFMIEKFYASFPPHTPLQFVLNRLREASRLSGLFELCDFSDWLAVAELIEPYTMSNADRLVLLTSPVQMNDVRQVKVMKAFAENLGSLKGGRLLDIKELDIEVLAVSKEKARNNPNHLNRLESFHKAITLYLWLSYRFHGVFQDQDLAFHVKAQVEDRITDYLEHLSVSEEKQRSTREKARRIAAQRLIRESIIMEGDTPEEVILPSVELLSTAKPEEAVVYT</sequence>
<dbReference type="Pfam" id="PF22527">
    <property type="entry name" value="DEXQc_Suv3"/>
    <property type="match status" value="1"/>
</dbReference>
<evidence type="ECO:0000256" key="12">
    <source>
        <dbReference type="SAM" id="MobiDB-lite"/>
    </source>
</evidence>
<feature type="compositionally biased region" description="Basic and acidic residues" evidence="12">
    <location>
        <begin position="73"/>
        <end position="90"/>
    </location>
</feature>
<keyword evidence="8" id="KW-0067">ATP-binding</keyword>
<evidence type="ECO:0000256" key="6">
    <source>
        <dbReference type="ARBA" id="ARBA00022801"/>
    </source>
</evidence>